<dbReference type="KEGG" id="ztr:MYCGRDRAFT_104779"/>
<evidence type="ECO:0000313" key="2">
    <source>
        <dbReference type="Proteomes" id="UP000008062"/>
    </source>
</evidence>
<protein>
    <submittedName>
        <fullName evidence="1">Uncharacterized protein</fullName>
    </submittedName>
</protein>
<dbReference type="InParanoid" id="F9XCX7"/>
<sequence>MSTTSCRLVLRQSVIVTDTLSTVAIASSSAPALQAQSVITPTILSAASPPRTNASTTSATLPTSRPRQIALTDSLLVVPVWRSIRMPRSALPLKVSLPARYLDSLATTASTAGVCAAAKGDGRDVGEWKVNGLFAQTKVECSEVSLGIGESSCHDDHPVDFHAIHNFR</sequence>
<evidence type="ECO:0000313" key="1">
    <source>
        <dbReference type="EMBL" id="EGP86391.1"/>
    </source>
</evidence>
<dbReference type="RefSeq" id="XP_003851415.1">
    <property type="nucleotide sequence ID" value="XM_003851367.1"/>
</dbReference>
<accession>F9XCX7</accession>
<name>F9XCX7_ZYMTI</name>
<feature type="non-terminal residue" evidence="1">
    <location>
        <position position="168"/>
    </location>
</feature>
<keyword evidence="2" id="KW-1185">Reference proteome</keyword>
<gene>
    <name evidence="1" type="ORF">MYCGRDRAFT_104779</name>
</gene>
<proteinExistence type="predicted"/>
<organism evidence="1 2">
    <name type="scientific">Zymoseptoria tritici (strain CBS 115943 / IPO323)</name>
    <name type="common">Speckled leaf blotch fungus</name>
    <name type="synonym">Septoria tritici</name>
    <dbReference type="NCBI Taxonomy" id="336722"/>
    <lineage>
        <taxon>Eukaryota</taxon>
        <taxon>Fungi</taxon>
        <taxon>Dikarya</taxon>
        <taxon>Ascomycota</taxon>
        <taxon>Pezizomycotina</taxon>
        <taxon>Dothideomycetes</taxon>
        <taxon>Dothideomycetidae</taxon>
        <taxon>Mycosphaerellales</taxon>
        <taxon>Mycosphaerellaceae</taxon>
        <taxon>Zymoseptoria</taxon>
    </lineage>
</organism>
<dbReference type="EMBL" id="CM001201">
    <property type="protein sequence ID" value="EGP86391.1"/>
    <property type="molecule type" value="Genomic_DNA"/>
</dbReference>
<reference evidence="1 2" key="1">
    <citation type="journal article" date="2011" name="PLoS Genet.">
        <title>Finished genome of the fungal wheat pathogen Mycosphaerella graminicola reveals dispensome structure, chromosome plasticity, and stealth pathogenesis.</title>
        <authorList>
            <person name="Goodwin S.B."/>
            <person name="Ben M'barek S."/>
            <person name="Dhillon B."/>
            <person name="Wittenberg A.H.J."/>
            <person name="Crane C.F."/>
            <person name="Hane J.K."/>
            <person name="Foster A.J."/>
            <person name="Van der Lee T.A.J."/>
            <person name="Grimwood J."/>
            <person name="Aerts A."/>
            <person name="Antoniw J."/>
            <person name="Bailey A."/>
            <person name="Bluhm B."/>
            <person name="Bowler J."/>
            <person name="Bristow J."/>
            <person name="van der Burgt A."/>
            <person name="Canto-Canche B."/>
            <person name="Churchill A.C.L."/>
            <person name="Conde-Ferraez L."/>
            <person name="Cools H.J."/>
            <person name="Coutinho P.M."/>
            <person name="Csukai M."/>
            <person name="Dehal P."/>
            <person name="De Wit P."/>
            <person name="Donzelli B."/>
            <person name="van de Geest H.C."/>
            <person name="van Ham R.C.H.J."/>
            <person name="Hammond-Kosack K.E."/>
            <person name="Henrissat B."/>
            <person name="Kilian A."/>
            <person name="Kobayashi A.K."/>
            <person name="Koopmann E."/>
            <person name="Kourmpetis Y."/>
            <person name="Kuzniar A."/>
            <person name="Lindquist E."/>
            <person name="Lombard V."/>
            <person name="Maliepaard C."/>
            <person name="Martins N."/>
            <person name="Mehrabi R."/>
            <person name="Nap J.P.H."/>
            <person name="Ponomarenko A."/>
            <person name="Rudd J.J."/>
            <person name="Salamov A."/>
            <person name="Schmutz J."/>
            <person name="Schouten H.J."/>
            <person name="Shapiro H."/>
            <person name="Stergiopoulos I."/>
            <person name="Torriani S.F.F."/>
            <person name="Tu H."/>
            <person name="de Vries R.P."/>
            <person name="Waalwijk C."/>
            <person name="Ware S.B."/>
            <person name="Wiebenga A."/>
            <person name="Zwiers L.-H."/>
            <person name="Oliver R.P."/>
            <person name="Grigoriev I.V."/>
            <person name="Kema G.H.J."/>
        </authorList>
    </citation>
    <scope>NUCLEOTIDE SEQUENCE [LARGE SCALE GENOMIC DNA]</scope>
    <source>
        <strain evidence="2">CBS 115943 / IPO323</strain>
    </source>
</reference>
<dbReference type="HOGENOM" id="CLU_1590459_0_0_1"/>
<dbReference type="GeneID" id="13393695"/>
<dbReference type="Proteomes" id="UP000008062">
    <property type="component" value="Chromosome 6"/>
</dbReference>
<dbReference type="AlphaFoldDB" id="F9XCX7"/>